<feature type="region of interest" description="Disordered" evidence="1">
    <location>
        <begin position="1"/>
        <end position="20"/>
    </location>
</feature>
<organism evidence="2 3">
    <name type="scientific">Amanita muscaria (strain Koide BX008)</name>
    <dbReference type="NCBI Taxonomy" id="946122"/>
    <lineage>
        <taxon>Eukaryota</taxon>
        <taxon>Fungi</taxon>
        <taxon>Dikarya</taxon>
        <taxon>Basidiomycota</taxon>
        <taxon>Agaricomycotina</taxon>
        <taxon>Agaricomycetes</taxon>
        <taxon>Agaricomycetidae</taxon>
        <taxon>Agaricales</taxon>
        <taxon>Pluteineae</taxon>
        <taxon>Amanitaceae</taxon>
        <taxon>Amanita</taxon>
    </lineage>
</organism>
<dbReference type="AlphaFoldDB" id="A0A0C2WDA6"/>
<dbReference type="Proteomes" id="UP000054549">
    <property type="component" value="Unassembled WGS sequence"/>
</dbReference>
<evidence type="ECO:0000313" key="3">
    <source>
        <dbReference type="Proteomes" id="UP000054549"/>
    </source>
</evidence>
<dbReference type="HOGENOM" id="CLU_3142729_0_0_1"/>
<keyword evidence="3" id="KW-1185">Reference proteome</keyword>
<proteinExistence type="predicted"/>
<reference evidence="2 3" key="1">
    <citation type="submission" date="2014-04" db="EMBL/GenBank/DDBJ databases">
        <title>Evolutionary Origins and Diversification of the Mycorrhizal Mutualists.</title>
        <authorList>
            <consortium name="DOE Joint Genome Institute"/>
            <consortium name="Mycorrhizal Genomics Consortium"/>
            <person name="Kohler A."/>
            <person name="Kuo A."/>
            <person name="Nagy L.G."/>
            <person name="Floudas D."/>
            <person name="Copeland A."/>
            <person name="Barry K.W."/>
            <person name="Cichocki N."/>
            <person name="Veneault-Fourrey C."/>
            <person name="LaButti K."/>
            <person name="Lindquist E.A."/>
            <person name="Lipzen A."/>
            <person name="Lundell T."/>
            <person name="Morin E."/>
            <person name="Murat C."/>
            <person name="Riley R."/>
            <person name="Ohm R."/>
            <person name="Sun H."/>
            <person name="Tunlid A."/>
            <person name="Henrissat B."/>
            <person name="Grigoriev I.V."/>
            <person name="Hibbett D.S."/>
            <person name="Martin F."/>
        </authorList>
    </citation>
    <scope>NUCLEOTIDE SEQUENCE [LARGE SCALE GENOMIC DNA]</scope>
    <source>
        <strain evidence="2 3">Koide BX008</strain>
    </source>
</reference>
<gene>
    <name evidence="2" type="ORF">M378DRAFT_18792</name>
</gene>
<dbReference type="InParanoid" id="A0A0C2WDA6"/>
<dbReference type="EMBL" id="KN818709">
    <property type="protein sequence ID" value="KIL54541.1"/>
    <property type="molecule type" value="Genomic_DNA"/>
</dbReference>
<evidence type="ECO:0000256" key="1">
    <source>
        <dbReference type="SAM" id="MobiDB-lite"/>
    </source>
</evidence>
<accession>A0A0C2WDA6</accession>
<protein>
    <submittedName>
        <fullName evidence="2">Uncharacterized protein</fullName>
    </submittedName>
</protein>
<evidence type="ECO:0000313" key="2">
    <source>
        <dbReference type="EMBL" id="KIL54541.1"/>
    </source>
</evidence>
<sequence>MASFFSSSSCSSPKTVSSKPRYSKNHILITDISDEEPVLHFDSVHGVMD</sequence>
<name>A0A0C2WDA6_AMAMK</name>